<dbReference type="Gene3D" id="1.10.10.10">
    <property type="entry name" value="Winged helix-like DNA-binding domain superfamily/Winged helix DNA-binding domain"/>
    <property type="match status" value="1"/>
</dbReference>
<evidence type="ECO:0000313" key="3">
    <source>
        <dbReference type="Proteomes" id="UP000289859"/>
    </source>
</evidence>
<protein>
    <submittedName>
        <fullName evidence="2">Homeodomain-like domain-containing protein</fullName>
    </submittedName>
</protein>
<sequence>MANTLDPMDLKQIISLHLDGFSNRKIGATLGISRNTVNTYM</sequence>
<name>A0A4Q0P3C2_9FLAO</name>
<feature type="non-terminal residue" evidence="2">
    <location>
        <position position="41"/>
    </location>
</feature>
<dbReference type="SUPFAM" id="SSF46894">
    <property type="entry name" value="C-terminal effector domain of the bipartite response regulators"/>
    <property type="match status" value="1"/>
</dbReference>
<dbReference type="InterPro" id="IPR000792">
    <property type="entry name" value="Tscrpt_reg_LuxR_C"/>
</dbReference>
<dbReference type="InterPro" id="IPR036388">
    <property type="entry name" value="WH-like_DNA-bd_sf"/>
</dbReference>
<gene>
    <name evidence="2" type="ORF">DSM02_2379</name>
</gene>
<dbReference type="GO" id="GO:0006355">
    <property type="term" value="P:regulation of DNA-templated transcription"/>
    <property type="evidence" value="ECO:0007669"/>
    <property type="project" value="InterPro"/>
</dbReference>
<evidence type="ECO:0000313" key="2">
    <source>
        <dbReference type="EMBL" id="RXG21007.1"/>
    </source>
</evidence>
<dbReference type="AlphaFoldDB" id="A0A4Q0P3C2"/>
<evidence type="ECO:0000259" key="1">
    <source>
        <dbReference type="Pfam" id="PF00196"/>
    </source>
</evidence>
<dbReference type="Proteomes" id="UP000289859">
    <property type="component" value="Unassembled WGS sequence"/>
</dbReference>
<keyword evidence="2" id="KW-0371">Homeobox</keyword>
<organism evidence="2 3">
    <name type="scientific">Leeuwenhoekiella polynyae</name>
    <dbReference type="NCBI Taxonomy" id="1550906"/>
    <lineage>
        <taxon>Bacteria</taxon>
        <taxon>Pseudomonadati</taxon>
        <taxon>Bacteroidota</taxon>
        <taxon>Flavobacteriia</taxon>
        <taxon>Flavobacteriales</taxon>
        <taxon>Flavobacteriaceae</taxon>
        <taxon>Leeuwenhoekiella</taxon>
    </lineage>
</organism>
<dbReference type="Pfam" id="PF00196">
    <property type="entry name" value="GerE"/>
    <property type="match status" value="1"/>
</dbReference>
<reference evidence="2 3" key="1">
    <citation type="submission" date="2018-07" db="EMBL/GenBank/DDBJ databases">
        <title>Leeuwenhoekiella genomics.</title>
        <authorList>
            <person name="Tahon G."/>
            <person name="Willems A."/>
        </authorList>
    </citation>
    <scope>NUCLEOTIDE SEQUENCE [LARGE SCALE GENOMIC DNA]</scope>
    <source>
        <strain evidence="2 3">LMG 29608</strain>
    </source>
</reference>
<keyword evidence="3" id="KW-1185">Reference proteome</keyword>
<dbReference type="InterPro" id="IPR016032">
    <property type="entry name" value="Sig_transdc_resp-reg_C-effctor"/>
</dbReference>
<dbReference type="GO" id="GO:0003677">
    <property type="term" value="F:DNA binding"/>
    <property type="evidence" value="ECO:0007669"/>
    <property type="project" value="UniProtKB-KW"/>
</dbReference>
<proteinExistence type="predicted"/>
<dbReference type="EMBL" id="QOVK01000009">
    <property type="protein sequence ID" value="RXG21007.1"/>
    <property type="molecule type" value="Genomic_DNA"/>
</dbReference>
<keyword evidence="2" id="KW-0238">DNA-binding</keyword>
<feature type="domain" description="HTH luxR-type" evidence="1">
    <location>
        <begin position="11"/>
        <end position="41"/>
    </location>
</feature>
<accession>A0A4Q0P3C2</accession>
<comment type="caution">
    <text evidence="2">The sequence shown here is derived from an EMBL/GenBank/DDBJ whole genome shotgun (WGS) entry which is preliminary data.</text>
</comment>